<dbReference type="AlphaFoldDB" id="A0A1I8NMW1"/>
<evidence type="ECO:0000256" key="2">
    <source>
        <dbReference type="ARBA" id="ARBA00022723"/>
    </source>
</evidence>
<proteinExistence type="predicted"/>
<keyword evidence="5" id="KW-1185">Reference proteome</keyword>
<evidence type="ECO:0000313" key="5">
    <source>
        <dbReference type="Proteomes" id="UP000095300"/>
    </source>
</evidence>
<evidence type="ECO:0000313" key="4">
    <source>
        <dbReference type="EnsemblMetazoa" id="SCAU000451-PA"/>
    </source>
</evidence>
<feature type="domain" description="DDE Tnp4" evidence="3">
    <location>
        <begin position="25"/>
        <end position="126"/>
    </location>
</feature>
<evidence type="ECO:0000256" key="1">
    <source>
        <dbReference type="ARBA" id="ARBA00001968"/>
    </source>
</evidence>
<dbReference type="VEuPathDB" id="VectorBase:SCAU000451"/>
<accession>A0A1I8NMW1</accession>
<keyword evidence="2" id="KW-0479">Metal-binding</keyword>
<protein>
    <recommendedName>
        <fullName evidence="3">DDE Tnp4 domain-containing protein</fullName>
    </recommendedName>
</protein>
<reference evidence="4" key="1">
    <citation type="submission" date="2020-05" db="UniProtKB">
        <authorList>
            <consortium name="EnsemblMetazoa"/>
        </authorList>
    </citation>
    <scope>IDENTIFICATION</scope>
    <source>
        <strain evidence="4">USDA</strain>
    </source>
</reference>
<dbReference type="STRING" id="35570.A0A1I8NMW1"/>
<dbReference type="Proteomes" id="UP000095300">
    <property type="component" value="Unassembled WGS sequence"/>
</dbReference>
<organism evidence="4 5">
    <name type="scientific">Stomoxys calcitrans</name>
    <name type="common">Stable fly</name>
    <name type="synonym">Conops calcitrans</name>
    <dbReference type="NCBI Taxonomy" id="35570"/>
    <lineage>
        <taxon>Eukaryota</taxon>
        <taxon>Metazoa</taxon>
        <taxon>Ecdysozoa</taxon>
        <taxon>Arthropoda</taxon>
        <taxon>Hexapoda</taxon>
        <taxon>Insecta</taxon>
        <taxon>Pterygota</taxon>
        <taxon>Neoptera</taxon>
        <taxon>Endopterygota</taxon>
        <taxon>Diptera</taxon>
        <taxon>Brachycera</taxon>
        <taxon>Muscomorpha</taxon>
        <taxon>Muscoidea</taxon>
        <taxon>Muscidae</taxon>
        <taxon>Stomoxys</taxon>
    </lineage>
</organism>
<dbReference type="EnsemblMetazoa" id="SCAU000451-RA">
    <property type="protein sequence ID" value="SCAU000451-PA"/>
    <property type="gene ID" value="SCAU000451"/>
</dbReference>
<evidence type="ECO:0000259" key="3">
    <source>
        <dbReference type="Pfam" id="PF13359"/>
    </source>
</evidence>
<dbReference type="Pfam" id="PF13359">
    <property type="entry name" value="DDE_Tnp_4"/>
    <property type="match status" value="1"/>
</dbReference>
<gene>
    <name evidence="4" type="primary">106091161</name>
</gene>
<comment type="cofactor">
    <cofactor evidence="1">
        <name>a divalent metal cation</name>
        <dbReference type="ChEBI" id="CHEBI:60240"/>
    </cofactor>
</comment>
<dbReference type="GO" id="GO:0046872">
    <property type="term" value="F:metal ion binding"/>
    <property type="evidence" value="ECO:0007669"/>
    <property type="project" value="UniProtKB-KW"/>
</dbReference>
<sequence length="136" mass="15449">MSSKTMEANAKIFDKWNFPNCVGAIDGKHFSIKCPPNSGSIFYNYKNFFSIVLLTVANGDYQFTYFDVGAYGSEGDGSVFRKCSLAIRQNMLPFPSSYVACNPYVFVADDAFPLHRRIMKPFKPTKTTINHIIHYF</sequence>
<name>A0A1I8NMW1_STOCA</name>
<dbReference type="InterPro" id="IPR027806">
    <property type="entry name" value="HARBI1_dom"/>
</dbReference>